<keyword evidence="4" id="KW-1185">Reference proteome</keyword>
<dbReference type="Pfam" id="PF22570">
    <property type="entry name" value="LiaF-TM"/>
    <property type="match status" value="1"/>
</dbReference>
<keyword evidence="1" id="KW-0472">Membrane</keyword>
<accession>A0ABS8BG89</accession>
<dbReference type="InterPro" id="IPR054331">
    <property type="entry name" value="LiaF_TM"/>
</dbReference>
<reference evidence="3 4" key="1">
    <citation type="submission" date="2021-10" db="EMBL/GenBank/DDBJ databases">
        <authorList>
            <person name="Chen M."/>
        </authorList>
    </citation>
    <scope>NUCLEOTIDE SEQUENCE [LARGE SCALE GENOMIC DNA]</scope>
    <source>
        <strain evidence="3 4">H3-26</strain>
    </source>
</reference>
<evidence type="ECO:0000259" key="2">
    <source>
        <dbReference type="Pfam" id="PF22570"/>
    </source>
</evidence>
<dbReference type="EMBL" id="JAJAWG010000001">
    <property type="protein sequence ID" value="MCB5194727.1"/>
    <property type="molecule type" value="Genomic_DNA"/>
</dbReference>
<proteinExistence type="predicted"/>
<keyword evidence="1" id="KW-0812">Transmembrane</keyword>
<organism evidence="3 4">
    <name type="scientific">Deefgea salmonis</name>
    <dbReference type="NCBI Taxonomy" id="2875502"/>
    <lineage>
        <taxon>Bacteria</taxon>
        <taxon>Pseudomonadati</taxon>
        <taxon>Pseudomonadota</taxon>
        <taxon>Betaproteobacteria</taxon>
        <taxon>Neisseriales</taxon>
        <taxon>Chitinibacteraceae</taxon>
        <taxon>Deefgea</taxon>
    </lineage>
</organism>
<feature type="domain" description="LiaF transmembrane" evidence="2">
    <location>
        <begin position="8"/>
        <end position="55"/>
    </location>
</feature>
<evidence type="ECO:0000313" key="4">
    <source>
        <dbReference type="Proteomes" id="UP001198034"/>
    </source>
</evidence>
<sequence length="62" mass="7316">MMRHKYFSALLLVALGILFLAHNFGFLPNFGQMWALWWPLVLIIVGVNLLFRRPKDKDKKDD</sequence>
<dbReference type="Proteomes" id="UP001198034">
    <property type="component" value="Unassembled WGS sequence"/>
</dbReference>
<name>A0ABS8BG89_9NEIS</name>
<keyword evidence="1" id="KW-1133">Transmembrane helix</keyword>
<feature type="transmembrane region" description="Helical" evidence="1">
    <location>
        <begin position="33"/>
        <end position="51"/>
    </location>
</feature>
<protein>
    <submittedName>
        <fullName evidence="3">DUF5668 domain-containing protein</fullName>
    </submittedName>
</protein>
<comment type="caution">
    <text evidence="3">The sequence shown here is derived from an EMBL/GenBank/DDBJ whole genome shotgun (WGS) entry which is preliminary data.</text>
</comment>
<evidence type="ECO:0000256" key="1">
    <source>
        <dbReference type="SAM" id="Phobius"/>
    </source>
</evidence>
<evidence type="ECO:0000313" key="3">
    <source>
        <dbReference type="EMBL" id="MCB5194727.1"/>
    </source>
</evidence>
<gene>
    <name evidence="3" type="ORF">LG219_00295</name>
</gene>